<dbReference type="PROSITE" id="PS00723">
    <property type="entry name" value="POLYPRENYL_SYNTHASE_1"/>
    <property type="match status" value="1"/>
</dbReference>
<proteinExistence type="inferred from homology"/>
<dbReference type="PANTHER" id="PTHR46206">
    <property type="entry name" value="CYTOCHROME P450"/>
    <property type="match status" value="1"/>
</dbReference>
<dbReference type="EMBL" id="LT854262">
    <property type="protein sequence ID" value="SMR58992.1"/>
    <property type="molecule type" value="Genomic_DNA"/>
</dbReference>
<dbReference type="GO" id="GO:0043386">
    <property type="term" value="P:mycotoxin biosynthetic process"/>
    <property type="evidence" value="ECO:0007669"/>
    <property type="project" value="UniProtKB-ARBA"/>
</dbReference>
<dbReference type="Proteomes" id="UP000245764">
    <property type="component" value="Chromosome 10"/>
</dbReference>
<comment type="similarity">
    <text evidence="2">Belongs to the cytochrome P450 family.</text>
</comment>
<feature type="binding site" description="axial binding residue" evidence="10">
    <location>
        <position position="1182"/>
    </location>
    <ligand>
        <name>heme</name>
        <dbReference type="ChEBI" id="CHEBI:30413"/>
    </ligand>
    <ligandPart>
        <name>Fe</name>
        <dbReference type="ChEBI" id="CHEBI:18248"/>
    </ligandPart>
</feature>
<keyword evidence="6" id="KW-0460">Magnesium</keyword>
<reference evidence="12" key="1">
    <citation type="submission" date="2017-05" db="EMBL/GenBank/DDBJ databases">
        <authorList>
            <person name="Song R."/>
            <person name="Chenine A.L."/>
            <person name="Ruprecht R.M."/>
        </authorList>
    </citation>
    <scope>NUCLEOTIDE SEQUENCE [LARGE SCALE GENOMIC DNA]</scope>
</reference>
<dbReference type="Gene3D" id="1.10.630.10">
    <property type="entry name" value="Cytochrome P450"/>
    <property type="match status" value="1"/>
</dbReference>
<dbReference type="GO" id="GO:0020037">
    <property type="term" value="F:heme binding"/>
    <property type="evidence" value="ECO:0007669"/>
    <property type="project" value="InterPro"/>
</dbReference>
<protein>
    <submittedName>
        <fullName evidence="11">Uncharacterized protein</fullName>
    </submittedName>
</protein>
<evidence type="ECO:0000256" key="3">
    <source>
        <dbReference type="ARBA" id="ARBA00022617"/>
    </source>
</evidence>
<keyword evidence="7" id="KW-0560">Oxidoreductase</keyword>
<dbReference type="InterPro" id="IPR002403">
    <property type="entry name" value="Cyt_P450_E_grp-IV"/>
</dbReference>
<dbReference type="SFLD" id="SFLDS00005">
    <property type="entry name" value="Isoprenoid_Synthase_Type_I"/>
    <property type="match status" value="1"/>
</dbReference>
<comment type="cofactor">
    <cofactor evidence="1 10">
        <name>heme</name>
        <dbReference type="ChEBI" id="CHEBI:30413"/>
    </cofactor>
</comment>
<organism evidence="11 12">
    <name type="scientific">Zymoseptoria tritici ST99CH_1E4</name>
    <dbReference type="NCBI Taxonomy" id="1276532"/>
    <lineage>
        <taxon>Eukaryota</taxon>
        <taxon>Fungi</taxon>
        <taxon>Dikarya</taxon>
        <taxon>Ascomycota</taxon>
        <taxon>Pezizomycotina</taxon>
        <taxon>Dothideomycetes</taxon>
        <taxon>Dothideomycetidae</taxon>
        <taxon>Mycosphaerellales</taxon>
        <taxon>Mycosphaerellaceae</taxon>
        <taxon>Zymoseptoria</taxon>
    </lineage>
</organism>
<evidence type="ECO:0000313" key="11">
    <source>
        <dbReference type="EMBL" id="SMR58992.1"/>
    </source>
</evidence>
<dbReference type="GO" id="GO:0008299">
    <property type="term" value="P:isoprenoid biosynthetic process"/>
    <property type="evidence" value="ECO:0007669"/>
    <property type="project" value="InterPro"/>
</dbReference>
<keyword evidence="5 10" id="KW-0479">Metal-binding</keyword>
<dbReference type="InterPro" id="IPR000092">
    <property type="entry name" value="Polyprenyl_synt"/>
</dbReference>
<dbReference type="Pfam" id="PF00348">
    <property type="entry name" value="polyprenyl_synt"/>
    <property type="match status" value="1"/>
</dbReference>
<dbReference type="InterPro" id="IPR033749">
    <property type="entry name" value="Polyprenyl_synt_CS"/>
</dbReference>
<name>A0A2H1GZM8_ZYMTR</name>
<evidence type="ECO:0000256" key="6">
    <source>
        <dbReference type="ARBA" id="ARBA00022842"/>
    </source>
</evidence>
<sequence length="1241" mass="138111">MAEFAIPVPDDVVKQSGTLSRFPTAVHREHARCLAAANKIRDDFAAQVDSDLDAKTTGHYPALGAVHVVAFTIPECLPERLALMTRFTDFTIMNDDYYDAVDRDQATSFNAELQRSLGRDSHSNTVQGNASVAIKTKQFQASILVEMMVMDRDLAMDVMNTYSDGLETATFPPSDICTIEEYLPVRLVNCGLDVFQEMSCFGLGVHLTKAEKEKLSEIANTALYTAALINDCHSWPKELKHHLETPGSDVPFNAVCILMRQFNCSDVKAIERLRAIYVDIQERHLSLVRNLEQSEGSIPETHRKYIMAAQYAASGSEFWSLYAPRYPSKEDLDQPEYVLVGNVFHRRSTSDKDLARADSAMHISTIKTAGSSGMSHMNEAYSSTTATEMVARGAGSEIIHTEIDSNGSKELAPNGAQSRVQKPSEDAVRAPYDYIRTLPSKRIRETFIDALDSWLAVPAGSSTSIKSIIGMLHQSSLMLDDIEDDSTLRRGKPTAHTLFGTAQTINSANWVFVCAFEELRQLRGVDAATVFVEELKNLHCGQALDLHWKHHTYIPSVDEYLNMVDHKTGGLFRLCVRLMQGESSTSCHHIDAERFITLLGRYFQIRDDYQNLVSDEYTNQKGFCEDLDEGKISLPLIYCLAGSDPTQIMIKGILQHKRTGEMPLSMKKLILEKMRSGGALNATISLLKDLQDDILEELKSLELAFGSGNPMLELVLRSKAQTFAQDGSNTFAVCCILEIAADIADSPIPYLMIILALAAVAVHWSDRSSNPLLNAKGFFELSDRRIKIAFLGNARPMLSDWFGKHQNSPVSIYSDTGVLMVLPGSMANEIRNDKRFHLRQQVERMMHGRLPGFEVFRDAYNNHIVKTVINRDLTKQLAKVTTPLVDEISVAVSELFGSNSDWHELTIQTTILELVARTSSRVFLGAELCHNPEWLKVSKEYAVLAFLAAQDLRLWSPWLRPIASLFLSKCRLSRAAIHKARATIEPVLAERSKLVAKNTGGKATVFDDAIAWIECAAGTASYDPQIVQLSLSAVAVHTTTDLLSQALADIAAHPEIIAPLREEMISIMNQDGVLQTASLGRMELLDSCIKESQRMKPLSIASMGRIATERVTLSNGTVIPKGQSILVDSSRMWDAKVHPSSPNTWDGYRFLRIREDPMKRDMAPLVSTSPDHIAFGYGVHACPGRFFAANEVKIALIYILLKYELRFEEGQMPRAFDHGFTCVSDPSLKLSVRRRTEATVL</sequence>
<keyword evidence="3 10" id="KW-0349">Heme</keyword>
<dbReference type="Gene3D" id="1.10.600.10">
    <property type="entry name" value="Farnesyl Diphosphate Synthase"/>
    <property type="match status" value="2"/>
</dbReference>
<dbReference type="CDD" id="cd11041">
    <property type="entry name" value="CYP503A1-like"/>
    <property type="match status" value="1"/>
</dbReference>
<evidence type="ECO:0000256" key="10">
    <source>
        <dbReference type="PIRSR" id="PIRSR602403-1"/>
    </source>
</evidence>
<dbReference type="PANTHER" id="PTHR46206:SF2">
    <property type="entry name" value="CYTOCHROME P450 MONOOXYGENASE AUSG-RELATED"/>
    <property type="match status" value="1"/>
</dbReference>
<dbReference type="PRINTS" id="PR00465">
    <property type="entry name" value="EP450IV"/>
</dbReference>
<dbReference type="SUPFAM" id="SSF48576">
    <property type="entry name" value="Terpenoid synthases"/>
    <property type="match status" value="2"/>
</dbReference>
<dbReference type="InterPro" id="IPR036396">
    <property type="entry name" value="Cyt_P450_sf"/>
</dbReference>
<dbReference type="Pfam" id="PF00067">
    <property type="entry name" value="p450"/>
    <property type="match status" value="1"/>
</dbReference>
<accession>A0A2H1GZM8</accession>
<dbReference type="PROSITE" id="PS00086">
    <property type="entry name" value="CYTOCHROME_P450"/>
    <property type="match status" value="1"/>
</dbReference>
<dbReference type="GO" id="GO:0004659">
    <property type="term" value="F:prenyltransferase activity"/>
    <property type="evidence" value="ECO:0007669"/>
    <property type="project" value="InterPro"/>
</dbReference>
<dbReference type="Pfam" id="PF19086">
    <property type="entry name" value="Terpene_syn_C_2"/>
    <property type="match status" value="1"/>
</dbReference>
<dbReference type="CDD" id="cd00685">
    <property type="entry name" value="Trans_IPPS_HT"/>
    <property type="match status" value="1"/>
</dbReference>
<dbReference type="SUPFAM" id="SSF48264">
    <property type="entry name" value="Cytochrome P450"/>
    <property type="match status" value="1"/>
</dbReference>
<evidence type="ECO:0000256" key="7">
    <source>
        <dbReference type="ARBA" id="ARBA00023002"/>
    </source>
</evidence>
<dbReference type="GO" id="GO:0046165">
    <property type="term" value="P:alcohol biosynthetic process"/>
    <property type="evidence" value="ECO:0007669"/>
    <property type="project" value="UniProtKB-ARBA"/>
</dbReference>
<evidence type="ECO:0000313" key="12">
    <source>
        <dbReference type="Proteomes" id="UP000245764"/>
    </source>
</evidence>
<keyword evidence="4" id="KW-0808">Transferase</keyword>
<evidence type="ECO:0000256" key="8">
    <source>
        <dbReference type="ARBA" id="ARBA00023004"/>
    </source>
</evidence>
<dbReference type="InterPro" id="IPR001128">
    <property type="entry name" value="Cyt_P450"/>
</dbReference>
<dbReference type="GO" id="GO:0016705">
    <property type="term" value="F:oxidoreductase activity, acting on paired donors, with incorporation or reduction of molecular oxygen"/>
    <property type="evidence" value="ECO:0007669"/>
    <property type="project" value="InterPro"/>
</dbReference>
<keyword evidence="9" id="KW-0503">Monooxygenase</keyword>
<evidence type="ECO:0000256" key="5">
    <source>
        <dbReference type="ARBA" id="ARBA00022723"/>
    </source>
</evidence>
<dbReference type="GO" id="GO:0005506">
    <property type="term" value="F:iron ion binding"/>
    <property type="evidence" value="ECO:0007669"/>
    <property type="project" value="InterPro"/>
</dbReference>
<evidence type="ECO:0000256" key="1">
    <source>
        <dbReference type="ARBA" id="ARBA00001971"/>
    </source>
</evidence>
<evidence type="ECO:0000256" key="2">
    <source>
        <dbReference type="ARBA" id="ARBA00010617"/>
    </source>
</evidence>
<dbReference type="AlphaFoldDB" id="A0A2H1GZM8"/>
<dbReference type="PROSITE" id="PS00444">
    <property type="entry name" value="POLYPRENYL_SYNTHASE_2"/>
    <property type="match status" value="1"/>
</dbReference>
<dbReference type="InterPro" id="IPR008949">
    <property type="entry name" value="Isoprenoid_synthase_dom_sf"/>
</dbReference>
<dbReference type="InterPro" id="IPR017972">
    <property type="entry name" value="Cyt_P450_CS"/>
</dbReference>
<evidence type="ECO:0000256" key="4">
    <source>
        <dbReference type="ARBA" id="ARBA00022679"/>
    </source>
</evidence>
<dbReference type="GO" id="GO:0004497">
    <property type="term" value="F:monooxygenase activity"/>
    <property type="evidence" value="ECO:0007669"/>
    <property type="project" value="UniProtKB-KW"/>
</dbReference>
<keyword evidence="8 10" id="KW-0408">Iron</keyword>
<gene>
    <name evidence="11" type="ORF">ZT1E4_G9727</name>
</gene>
<evidence type="ECO:0000256" key="9">
    <source>
        <dbReference type="ARBA" id="ARBA00023033"/>
    </source>
</evidence>